<reference evidence="1 2" key="1">
    <citation type="submission" date="2013-09" db="EMBL/GenBank/DDBJ databases">
        <title>Corchorus capsularis genome sequencing.</title>
        <authorList>
            <person name="Alam M."/>
            <person name="Haque M.S."/>
            <person name="Islam M.S."/>
            <person name="Emdad E.M."/>
            <person name="Islam M.M."/>
            <person name="Ahmed B."/>
            <person name="Halim A."/>
            <person name="Hossen Q.M.M."/>
            <person name="Hossain M.Z."/>
            <person name="Ahmed R."/>
            <person name="Khan M.M."/>
            <person name="Islam R."/>
            <person name="Rashid M.M."/>
            <person name="Khan S.A."/>
            <person name="Rahman M.S."/>
            <person name="Alam M."/>
        </authorList>
    </citation>
    <scope>NUCLEOTIDE SEQUENCE [LARGE SCALE GENOMIC DNA]</scope>
    <source>
        <strain evidence="2">cv. CVL-1</strain>
        <tissue evidence="1">Whole seedling</tissue>
    </source>
</reference>
<protein>
    <submittedName>
        <fullName evidence="1">Uncharacterized protein</fullName>
    </submittedName>
</protein>
<organism evidence="1 2">
    <name type="scientific">Corchorus capsularis</name>
    <name type="common">Jute</name>
    <dbReference type="NCBI Taxonomy" id="210143"/>
    <lineage>
        <taxon>Eukaryota</taxon>
        <taxon>Viridiplantae</taxon>
        <taxon>Streptophyta</taxon>
        <taxon>Embryophyta</taxon>
        <taxon>Tracheophyta</taxon>
        <taxon>Spermatophyta</taxon>
        <taxon>Magnoliopsida</taxon>
        <taxon>eudicotyledons</taxon>
        <taxon>Gunneridae</taxon>
        <taxon>Pentapetalae</taxon>
        <taxon>rosids</taxon>
        <taxon>malvids</taxon>
        <taxon>Malvales</taxon>
        <taxon>Malvaceae</taxon>
        <taxon>Grewioideae</taxon>
        <taxon>Apeibeae</taxon>
        <taxon>Corchorus</taxon>
    </lineage>
</organism>
<dbReference type="EMBL" id="AWWV01012873">
    <property type="protein sequence ID" value="OMO63787.1"/>
    <property type="molecule type" value="Genomic_DNA"/>
</dbReference>
<evidence type="ECO:0000313" key="2">
    <source>
        <dbReference type="Proteomes" id="UP000188268"/>
    </source>
</evidence>
<comment type="caution">
    <text evidence="1">The sequence shown here is derived from an EMBL/GenBank/DDBJ whole genome shotgun (WGS) entry which is preliminary data.</text>
</comment>
<accession>A0A1R3H0E4</accession>
<dbReference type="PANTHER" id="PTHR35686:SF1">
    <property type="entry name" value="KINETOCHORE PROTEIN"/>
    <property type="match status" value="1"/>
</dbReference>
<proteinExistence type="predicted"/>
<dbReference type="PANTHER" id="PTHR35686">
    <property type="entry name" value="KINETOCHORE PROTEIN"/>
    <property type="match status" value="1"/>
</dbReference>
<dbReference type="Proteomes" id="UP000188268">
    <property type="component" value="Unassembled WGS sequence"/>
</dbReference>
<sequence length="498" mass="55450">MVHNLADEEDFNDDYGGNSVSLGDVVVKDKEEGLQLQSRLELLKGKCDSILLNNQERSSLYLEEDVEVPDSPDEGGCFSSRKICTRDSSEELISDGEENVMPSKFSVASGAKRFDHSSGVGEQDRENSWSMVTKEAEALIHLDKNVSSFPSSSMCSKAGKSGKGAKSKMRPKFSFRFQSHKGVSLPAISNSENDVSTNAGEVPERLKANDHRIIDHLIPEVLEDFHGLEEDQLEIVPVDVEPLGHGIIEHSMAELLDDLHDNTSLLRRNSKMHSRARGKRVPAALRRSICSLGDRTIESEELHEPFSGESSSNDEADYQNLELAIPEMKRQTISDKFQEVLGATSLCDEGVFVARPKGVGLFGKLQQVMQREKETDAHFLKKLLNGASLKFHSSLFPYSSDEPSCITVKILSRYLDAKLTVCYCSFVQTIEGVWQPDIPKTLENDERKGTVIFNQRICSNVDLENGNLICIHRPWKEVAVTGHGEKIILSTYFSEITV</sequence>
<dbReference type="AlphaFoldDB" id="A0A1R3H0E4"/>
<dbReference type="OMA" id="INKNDHW"/>
<keyword evidence="2" id="KW-1185">Reference proteome</keyword>
<gene>
    <name evidence="1" type="ORF">CCACVL1_22286</name>
</gene>
<evidence type="ECO:0000313" key="1">
    <source>
        <dbReference type="EMBL" id="OMO63787.1"/>
    </source>
</evidence>
<name>A0A1R3H0E4_COCAP</name>
<dbReference type="Gramene" id="OMO63787">
    <property type="protein sequence ID" value="OMO63787"/>
    <property type="gene ID" value="CCACVL1_22286"/>
</dbReference>
<dbReference type="OrthoDB" id="1914453at2759"/>
<dbReference type="STRING" id="210143.A0A1R3H0E4"/>